<evidence type="ECO:0000313" key="2">
    <source>
        <dbReference type="EMBL" id="GET44603.1"/>
    </source>
</evidence>
<dbReference type="RefSeq" id="WP_226594821.1">
    <property type="nucleotide sequence ID" value="NZ_BLAY01000442.1"/>
</dbReference>
<feature type="chain" id="PRO_5043506464" description="Lipoprotein" evidence="1">
    <location>
        <begin position="25"/>
        <end position="102"/>
    </location>
</feature>
<organism evidence="2 3">
    <name type="scientific">Microseira wollei NIES-4236</name>
    <dbReference type="NCBI Taxonomy" id="2530354"/>
    <lineage>
        <taxon>Bacteria</taxon>
        <taxon>Bacillati</taxon>
        <taxon>Cyanobacteriota</taxon>
        <taxon>Cyanophyceae</taxon>
        <taxon>Oscillatoriophycideae</taxon>
        <taxon>Aerosakkonematales</taxon>
        <taxon>Aerosakkonemataceae</taxon>
        <taxon>Microseira</taxon>
    </lineage>
</organism>
<dbReference type="Proteomes" id="UP001050975">
    <property type="component" value="Unassembled WGS sequence"/>
</dbReference>
<accession>A0AAV3XPF4</accession>
<sequence>MKRIIAGFMLAVALFFSCAQIAVAKALTPEAESYQVEPNYAGKRMVETIKDKIEAATENVVEKLNLNEPLPESTKEFLSDVESKVDETVEPITGNQGYYKEK</sequence>
<keyword evidence="1" id="KW-0732">Signal</keyword>
<dbReference type="PROSITE" id="PS51257">
    <property type="entry name" value="PROKAR_LIPOPROTEIN"/>
    <property type="match status" value="1"/>
</dbReference>
<name>A0AAV3XPF4_9CYAN</name>
<gene>
    <name evidence="2" type="ORF">MiSe_94340</name>
</gene>
<proteinExistence type="predicted"/>
<comment type="caution">
    <text evidence="2">The sequence shown here is derived from an EMBL/GenBank/DDBJ whole genome shotgun (WGS) entry which is preliminary data.</text>
</comment>
<evidence type="ECO:0000256" key="1">
    <source>
        <dbReference type="SAM" id="SignalP"/>
    </source>
</evidence>
<evidence type="ECO:0008006" key="4">
    <source>
        <dbReference type="Google" id="ProtNLM"/>
    </source>
</evidence>
<evidence type="ECO:0000313" key="3">
    <source>
        <dbReference type="Proteomes" id="UP001050975"/>
    </source>
</evidence>
<dbReference type="AlphaFoldDB" id="A0AAV3XPF4"/>
<dbReference type="EMBL" id="BLAY01000442">
    <property type="protein sequence ID" value="GET44603.1"/>
    <property type="molecule type" value="Genomic_DNA"/>
</dbReference>
<feature type="signal peptide" evidence="1">
    <location>
        <begin position="1"/>
        <end position="24"/>
    </location>
</feature>
<reference evidence="2" key="1">
    <citation type="submission" date="2019-10" db="EMBL/GenBank/DDBJ databases">
        <title>Draft genome sequece of Microseira wollei NIES-4236.</title>
        <authorList>
            <person name="Yamaguchi H."/>
            <person name="Suzuki S."/>
            <person name="Kawachi M."/>
        </authorList>
    </citation>
    <scope>NUCLEOTIDE SEQUENCE</scope>
    <source>
        <strain evidence="2">NIES-4236</strain>
    </source>
</reference>
<protein>
    <recommendedName>
        <fullName evidence="4">Lipoprotein</fullName>
    </recommendedName>
</protein>
<keyword evidence="3" id="KW-1185">Reference proteome</keyword>